<dbReference type="PROSITE" id="PS50928">
    <property type="entry name" value="ABC_TM1"/>
    <property type="match status" value="1"/>
</dbReference>
<dbReference type="InterPro" id="IPR051204">
    <property type="entry name" value="ABC_transp_perm/SBD"/>
</dbReference>
<dbReference type="GO" id="GO:0055085">
    <property type="term" value="P:transmembrane transport"/>
    <property type="evidence" value="ECO:0007669"/>
    <property type="project" value="InterPro"/>
</dbReference>
<evidence type="ECO:0000256" key="4">
    <source>
        <dbReference type="ARBA" id="ARBA00022989"/>
    </source>
</evidence>
<feature type="domain" description="ABC transmembrane type-1" evidence="7">
    <location>
        <begin position="64"/>
        <end position="245"/>
    </location>
</feature>
<dbReference type="EMBL" id="VIUW01000002">
    <property type="protein sequence ID" value="TWD15698.1"/>
    <property type="molecule type" value="Genomic_DNA"/>
</dbReference>
<evidence type="ECO:0000256" key="3">
    <source>
        <dbReference type="ARBA" id="ARBA00022692"/>
    </source>
</evidence>
<dbReference type="FunFam" id="1.10.3720.10:FF:000001">
    <property type="entry name" value="Glycine betaine ABC transporter, permease"/>
    <property type="match status" value="1"/>
</dbReference>
<gene>
    <name evidence="8" type="ORF">FB557_1220</name>
</gene>
<dbReference type="Proteomes" id="UP000315628">
    <property type="component" value="Unassembled WGS sequence"/>
</dbReference>
<feature type="transmembrane region" description="Helical" evidence="6">
    <location>
        <begin position="101"/>
        <end position="120"/>
    </location>
</feature>
<dbReference type="InterPro" id="IPR000515">
    <property type="entry name" value="MetI-like"/>
</dbReference>
<feature type="transmembrane region" description="Helical" evidence="6">
    <location>
        <begin position="126"/>
        <end position="144"/>
    </location>
</feature>
<dbReference type="InterPro" id="IPR035906">
    <property type="entry name" value="MetI-like_sf"/>
</dbReference>
<dbReference type="AlphaFoldDB" id="A0A560WDH9"/>
<name>A0A560WDH9_9MICO</name>
<feature type="transmembrane region" description="Helical" evidence="6">
    <location>
        <begin position="68"/>
        <end position="89"/>
    </location>
</feature>
<evidence type="ECO:0000256" key="1">
    <source>
        <dbReference type="ARBA" id="ARBA00004141"/>
    </source>
</evidence>
<protein>
    <submittedName>
        <fullName evidence="8">Osmoprotectant transport system permease protein</fullName>
    </submittedName>
</protein>
<evidence type="ECO:0000313" key="9">
    <source>
        <dbReference type="Proteomes" id="UP000315628"/>
    </source>
</evidence>
<dbReference type="GO" id="GO:0005886">
    <property type="term" value="C:plasma membrane"/>
    <property type="evidence" value="ECO:0007669"/>
    <property type="project" value="UniProtKB-SubCell"/>
</dbReference>
<evidence type="ECO:0000256" key="2">
    <source>
        <dbReference type="ARBA" id="ARBA00022448"/>
    </source>
</evidence>
<evidence type="ECO:0000259" key="7">
    <source>
        <dbReference type="PROSITE" id="PS50928"/>
    </source>
</evidence>
<dbReference type="CDD" id="cd06261">
    <property type="entry name" value="TM_PBP2"/>
    <property type="match status" value="1"/>
</dbReference>
<dbReference type="GO" id="GO:0031460">
    <property type="term" value="P:glycine betaine transport"/>
    <property type="evidence" value="ECO:0007669"/>
    <property type="project" value="TreeGrafter"/>
</dbReference>
<keyword evidence="5 6" id="KW-0472">Membrane</keyword>
<organism evidence="8 9">
    <name type="scientific">Marihabitans asiaticum</name>
    <dbReference type="NCBI Taxonomy" id="415218"/>
    <lineage>
        <taxon>Bacteria</taxon>
        <taxon>Bacillati</taxon>
        <taxon>Actinomycetota</taxon>
        <taxon>Actinomycetes</taxon>
        <taxon>Micrococcales</taxon>
        <taxon>Intrasporangiaceae</taxon>
        <taxon>Marihabitans</taxon>
    </lineage>
</organism>
<sequence length="258" mass="27089">MSEQNDPSSAEAGAEQPSHGLGLLVGLPLICAAILGGWTLWRQTAELDDIESRQLAWGTILDLTREHIVLTLVTTAIVLVTAVPLGILLTRPAFRRLSTPVVGFANAGQAAPVIGIIVLLAMWIGFGFRAAVISLGLYAFLPVLRNTIVGLQQVDPTLVEAARGMGMSGFDVLRRVELPLAIPIIMAGVRTALVLVVGTASFATFINAGGLGALIVTGITLFRNSVLISGALIIAVLALLIDWAGRVFERIATPKGLS</sequence>
<keyword evidence="9" id="KW-1185">Reference proteome</keyword>
<evidence type="ECO:0000256" key="5">
    <source>
        <dbReference type="ARBA" id="ARBA00023136"/>
    </source>
</evidence>
<proteinExistence type="inferred from homology"/>
<comment type="similarity">
    <text evidence="6">Belongs to the binding-protein-dependent transport system permease family.</text>
</comment>
<comment type="caution">
    <text evidence="8">The sequence shown here is derived from an EMBL/GenBank/DDBJ whole genome shotgun (WGS) entry which is preliminary data.</text>
</comment>
<accession>A0A560WDH9</accession>
<keyword evidence="3 6" id="KW-0812">Transmembrane</keyword>
<comment type="subcellular location">
    <subcellularLocation>
        <location evidence="6">Cell membrane</location>
        <topology evidence="6">Multi-pass membrane protein</topology>
    </subcellularLocation>
    <subcellularLocation>
        <location evidence="1">Membrane</location>
        <topology evidence="1">Multi-pass membrane protein</topology>
    </subcellularLocation>
</comment>
<feature type="transmembrane region" description="Helical" evidence="6">
    <location>
        <begin position="225"/>
        <end position="245"/>
    </location>
</feature>
<dbReference type="PANTHER" id="PTHR30177">
    <property type="entry name" value="GLYCINE BETAINE/L-PROLINE TRANSPORT SYSTEM PERMEASE PROTEIN PROW"/>
    <property type="match status" value="1"/>
</dbReference>
<reference evidence="8 9" key="1">
    <citation type="submission" date="2019-06" db="EMBL/GenBank/DDBJ databases">
        <title>Sequencing the genomes of 1000 actinobacteria strains.</title>
        <authorList>
            <person name="Klenk H.-P."/>
        </authorList>
    </citation>
    <scope>NUCLEOTIDE SEQUENCE [LARGE SCALE GENOMIC DNA]</scope>
    <source>
        <strain evidence="8 9">DSM 18935</strain>
    </source>
</reference>
<evidence type="ECO:0000256" key="6">
    <source>
        <dbReference type="RuleBase" id="RU363032"/>
    </source>
</evidence>
<feature type="transmembrane region" description="Helical" evidence="6">
    <location>
        <begin position="21"/>
        <end position="41"/>
    </location>
</feature>
<dbReference type="PANTHER" id="PTHR30177:SF4">
    <property type="entry name" value="OSMOPROTECTANT IMPORT PERMEASE PROTEIN OSMW"/>
    <property type="match status" value="1"/>
</dbReference>
<feature type="transmembrane region" description="Helical" evidence="6">
    <location>
        <begin position="192"/>
        <end position="219"/>
    </location>
</feature>
<keyword evidence="4 6" id="KW-1133">Transmembrane helix</keyword>
<dbReference type="Pfam" id="PF00528">
    <property type="entry name" value="BPD_transp_1"/>
    <property type="match status" value="1"/>
</dbReference>
<keyword evidence="2 6" id="KW-0813">Transport</keyword>
<dbReference type="Gene3D" id="1.10.3720.10">
    <property type="entry name" value="MetI-like"/>
    <property type="match status" value="1"/>
</dbReference>
<dbReference type="SUPFAM" id="SSF161098">
    <property type="entry name" value="MetI-like"/>
    <property type="match status" value="1"/>
</dbReference>
<evidence type="ECO:0000313" key="8">
    <source>
        <dbReference type="EMBL" id="TWD15698.1"/>
    </source>
</evidence>